<accession>A0A3T1D4W1</accession>
<dbReference type="InterPro" id="IPR020084">
    <property type="entry name" value="NUDIX_hydrolase_CS"/>
</dbReference>
<dbReference type="OrthoDB" id="9806150at2"/>
<dbReference type="RefSeq" id="WP_130608303.1">
    <property type="nucleotide sequence ID" value="NZ_AP019400.1"/>
</dbReference>
<dbReference type="PANTHER" id="PTHR11839">
    <property type="entry name" value="UDP/ADP-SUGAR PYROPHOSPHATASE"/>
    <property type="match status" value="1"/>
</dbReference>
<dbReference type="Pfam" id="PF00293">
    <property type="entry name" value="NUDIX"/>
    <property type="match status" value="1"/>
</dbReference>
<proteinExistence type="inferred from homology"/>
<evidence type="ECO:0000256" key="2">
    <source>
        <dbReference type="ARBA" id="ARBA00022801"/>
    </source>
</evidence>
<comment type="similarity">
    <text evidence="3">Belongs to the Nudix hydrolase family.</text>
</comment>
<dbReference type="GO" id="GO:0019693">
    <property type="term" value="P:ribose phosphate metabolic process"/>
    <property type="evidence" value="ECO:0007669"/>
    <property type="project" value="TreeGrafter"/>
</dbReference>
<dbReference type="AlphaFoldDB" id="A0A3T1D4W1"/>
<dbReference type="Proteomes" id="UP000289856">
    <property type="component" value="Chromosome"/>
</dbReference>
<protein>
    <submittedName>
        <fullName evidence="5">ADP-ribose diphosphatase</fullName>
    </submittedName>
</protein>
<evidence type="ECO:0000313" key="6">
    <source>
        <dbReference type="Proteomes" id="UP000289856"/>
    </source>
</evidence>
<dbReference type="EMBL" id="AP019400">
    <property type="protein sequence ID" value="BBI33111.1"/>
    <property type="molecule type" value="Genomic_DNA"/>
</dbReference>
<dbReference type="InterPro" id="IPR015797">
    <property type="entry name" value="NUDIX_hydrolase-like_dom_sf"/>
</dbReference>
<dbReference type="SUPFAM" id="SSF55811">
    <property type="entry name" value="Nudix"/>
    <property type="match status" value="1"/>
</dbReference>
<dbReference type="PROSITE" id="PS00893">
    <property type="entry name" value="NUDIX_BOX"/>
    <property type="match status" value="1"/>
</dbReference>
<keyword evidence="2 3" id="KW-0378">Hydrolase</keyword>
<keyword evidence="6" id="KW-1185">Reference proteome</keyword>
<dbReference type="GO" id="GO:0016462">
    <property type="term" value="F:pyrophosphatase activity"/>
    <property type="evidence" value="ECO:0007669"/>
    <property type="project" value="UniProtKB-ARBA"/>
</dbReference>
<name>A0A3T1D4W1_9BACL</name>
<reference evidence="5 6" key="1">
    <citation type="submission" date="2019-01" db="EMBL/GenBank/DDBJ databases">
        <title>Complete genome sequence of Cohnella hallensis HS21 isolated from Korean fir (Abies koreana) rhizospheric soil.</title>
        <authorList>
            <person name="Jiang L."/>
            <person name="Kang S.W."/>
            <person name="Kim S."/>
            <person name="Jung J."/>
            <person name="Kim C.Y."/>
            <person name="Kim D.H."/>
            <person name="Kim S.W."/>
            <person name="Lee J."/>
        </authorList>
    </citation>
    <scope>NUCLEOTIDE SEQUENCE [LARGE SCALE GENOMIC DNA]</scope>
    <source>
        <strain evidence="5 6">HS21</strain>
    </source>
</reference>
<evidence type="ECO:0000256" key="1">
    <source>
        <dbReference type="ARBA" id="ARBA00001946"/>
    </source>
</evidence>
<dbReference type="GO" id="GO:0005829">
    <property type="term" value="C:cytosol"/>
    <property type="evidence" value="ECO:0007669"/>
    <property type="project" value="TreeGrafter"/>
</dbReference>
<organism evidence="5 6">
    <name type="scientific">Cohnella abietis</name>
    <dbReference type="NCBI Taxonomy" id="2507935"/>
    <lineage>
        <taxon>Bacteria</taxon>
        <taxon>Bacillati</taxon>
        <taxon>Bacillota</taxon>
        <taxon>Bacilli</taxon>
        <taxon>Bacillales</taxon>
        <taxon>Paenibacillaceae</taxon>
        <taxon>Cohnella</taxon>
    </lineage>
</organism>
<gene>
    <name evidence="5" type="primary">nudF</name>
    <name evidence="5" type="ORF">KCTCHS21_25100</name>
</gene>
<dbReference type="InterPro" id="IPR020476">
    <property type="entry name" value="Nudix_hydrolase"/>
</dbReference>
<feature type="domain" description="Nudix hydrolase" evidence="4">
    <location>
        <begin position="48"/>
        <end position="176"/>
    </location>
</feature>
<evidence type="ECO:0000313" key="5">
    <source>
        <dbReference type="EMBL" id="BBI33111.1"/>
    </source>
</evidence>
<evidence type="ECO:0000256" key="3">
    <source>
        <dbReference type="RuleBase" id="RU003476"/>
    </source>
</evidence>
<dbReference type="InterPro" id="IPR000086">
    <property type="entry name" value="NUDIX_hydrolase_dom"/>
</dbReference>
<sequence>MSNNNKQDKHPFYEETLETKPIFEGRIISLQVDTVRLPNGETATREIVRHPGAVAVVALVDNKMLVVEQFRKPLEKAQVEIPAGKLDAGEEPEAAAIRELEEETGYRARSIVHLQSFSTSPGFADEIVHIYFTDDLEQGEVHLDDEEFLTCEAITLEQAQEYIKAGRICDAKTVLAVYAWQLRTLTGSFLK</sequence>
<dbReference type="FunFam" id="3.90.79.10:FF:000024">
    <property type="entry name" value="ADP-ribose pyrophosphatase"/>
    <property type="match status" value="1"/>
</dbReference>
<comment type="cofactor">
    <cofactor evidence="1">
        <name>Mg(2+)</name>
        <dbReference type="ChEBI" id="CHEBI:18420"/>
    </cofactor>
</comment>
<dbReference type="KEGG" id="cohn:KCTCHS21_25100"/>
<evidence type="ECO:0000259" key="4">
    <source>
        <dbReference type="PROSITE" id="PS51462"/>
    </source>
</evidence>
<dbReference type="PRINTS" id="PR00502">
    <property type="entry name" value="NUDIXFAMILY"/>
</dbReference>
<dbReference type="Gene3D" id="3.90.79.10">
    <property type="entry name" value="Nucleoside Triphosphate Pyrophosphohydrolase"/>
    <property type="match status" value="1"/>
</dbReference>
<dbReference type="PANTHER" id="PTHR11839:SF18">
    <property type="entry name" value="NUDIX HYDROLASE DOMAIN-CONTAINING PROTEIN"/>
    <property type="match status" value="1"/>
</dbReference>
<dbReference type="GO" id="GO:0006753">
    <property type="term" value="P:nucleoside phosphate metabolic process"/>
    <property type="evidence" value="ECO:0007669"/>
    <property type="project" value="TreeGrafter"/>
</dbReference>
<dbReference type="PROSITE" id="PS51462">
    <property type="entry name" value="NUDIX"/>
    <property type="match status" value="1"/>
</dbReference>